<dbReference type="EMBL" id="JAAMPC010000005">
    <property type="protein sequence ID" value="KAG2311442.1"/>
    <property type="molecule type" value="Genomic_DNA"/>
</dbReference>
<dbReference type="PRINTS" id="PR00019">
    <property type="entry name" value="LEURICHRPT"/>
</dbReference>
<evidence type="ECO:0000313" key="12">
    <source>
        <dbReference type="EMBL" id="KAG2311442.1"/>
    </source>
</evidence>
<keyword evidence="10" id="KW-0675">Receptor</keyword>
<dbReference type="Pfam" id="PF13855">
    <property type="entry name" value="LRR_8"/>
    <property type="match status" value="1"/>
</dbReference>
<evidence type="ECO:0000313" key="13">
    <source>
        <dbReference type="Proteomes" id="UP000886595"/>
    </source>
</evidence>
<comment type="caution">
    <text evidence="12">The sequence shown here is derived from an EMBL/GenBank/DDBJ whole genome shotgun (WGS) entry which is preliminary data.</text>
</comment>
<dbReference type="FunFam" id="3.80.10.10:FF:000356">
    <property type="entry name" value="LRR receptor-like serine/threonine-protein kinase"/>
    <property type="match status" value="1"/>
</dbReference>
<evidence type="ECO:0000256" key="6">
    <source>
        <dbReference type="ARBA" id="ARBA00022729"/>
    </source>
</evidence>
<dbReference type="GO" id="GO:0005886">
    <property type="term" value="C:plasma membrane"/>
    <property type="evidence" value="ECO:0007669"/>
    <property type="project" value="UniProtKB-SubCell"/>
</dbReference>
<keyword evidence="7" id="KW-0677">Repeat</keyword>
<dbReference type="OrthoDB" id="1657227at2759"/>
<evidence type="ECO:0000256" key="7">
    <source>
        <dbReference type="ARBA" id="ARBA00022737"/>
    </source>
</evidence>
<keyword evidence="13" id="KW-1185">Reference proteome</keyword>
<evidence type="ECO:0000256" key="3">
    <source>
        <dbReference type="ARBA" id="ARBA00022475"/>
    </source>
</evidence>
<dbReference type="SUPFAM" id="SSF52058">
    <property type="entry name" value="L domain-like"/>
    <property type="match status" value="1"/>
</dbReference>
<dbReference type="Proteomes" id="UP000886595">
    <property type="component" value="Unassembled WGS sequence"/>
</dbReference>
<name>A0A8X8AV51_BRACI</name>
<keyword evidence="5" id="KW-0812">Transmembrane</keyword>
<comment type="similarity">
    <text evidence="2">Belongs to the RLP family.</text>
</comment>
<evidence type="ECO:0000256" key="5">
    <source>
        <dbReference type="ARBA" id="ARBA00022692"/>
    </source>
</evidence>
<keyword evidence="9" id="KW-0472">Membrane</keyword>
<keyword evidence="6" id="KW-0732">Signal</keyword>
<dbReference type="PROSITE" id="PS51450">
    <property type="entry name" value="LRR"/>
    <property type="match status" value="2"/>
</dbReference>
<evidence type="ECO:0000256" key="11">
    <source>
        <dbReference type="ARBA" id="ARBA00023180"/>
    </source>
</evidence>
<dbReference type="InterPro" id="IPR001611">
    <property type="entry name" value="Leu-rich_rpt"/>
</dbReference>
<reference evidence="12 13" key="1">
    <citation type="submission" date="2020-02" db="EMBL/GenBank/DDBJ databases">
        <authorList>
            <person name="Ma Q."/>
            <person name="Huang Y."/>
            <person name="Song X."/>
            <person name="Pei D."/>
        </authorList>
    </citation>
    <scope>NUCLEOTIDE SEQUENCE [LARGE SCALE GENOMIC DNA]</scope>
    <source>
        <strain evidence="12">Sxm20200214</strain>
        <tissue evidence="12">Leaf</tissue>
    </source>
</reference>
<dbReference type="InterPro" id="IPR032675">
    <property type="entry name" value="LRR_dom_sf"/>
</dbReference>
<comment type="subcellular location">
    <subcellularLocation>
        <location evidence="1">Cell membrane</location>
        <topology evidence="1">Single-pass type I membrane protein</topology>
    </subcellularLocation>
</comment>
<evidence type="ECO:0008006" key="14">
    <source>
        <dbReference type="Google" id="ProtNLM"/>
    </source>
</evidence>
<dbReference type="PANTHER" id="PTHR48052">
    <property type="entry name" value="UNNAMED PRODUCT"/>
    <property type="match status" value="1"/>
</dbReference>
<dbReference type="Pfam" id="PF00560">
    <property type="entry name" value="LRR_1"/>
    <property type="match status" value="3"/>
</dbReference>
<evidence type="ECO:0000256" key="9">
    <source>
        <dbReference type="ARBA" id="ARBA00023136"/>
    </source>
</evidence>
<keyword evidence="8" id="KW-1133">Transmembrane helix</keyword>
<keyword evidence="3" id="KW-1003">Cell membrane</keyword>
<evidence type="ECO:0000256" key="8">
    <source>
        <dbReference type="ARBA" id="ARBA00022989"/>
    </source>
</evidence>
<sequence>MIQDDPNSILSTWTPRKCPCQFSGVTCLAGRVSETNLSGSGLSGTVSFNAFTSLNALSVLKLSENILLTEDLFLGTKKLQTLDLSYNNITGSISGLTIPLSSCGSWSSIDLSGNGISGFVPVPLTNCTKLKSLNLSHNNFDGQIPKSLGELKTLQSLDLSHNRLTGWIPLEIGEACGSLQNLWISYNGTGVIPDSLSACSWIQTLDLSNNNISSPFPDKILRSFGSLQILLLSENSYPVCFRQRSLIELSIPDNLVTGEITMTISQCFELGTIDLSRNYLNGSMPPEIGNLQKLERFIAWYNNLAGTIPPEKIIEEKMSRKEEISYLFIVEHHRLSQP</sequence>
<dbReference type="AlphaFoldDB" id="A0A8X8AV51"/>
<proteinExistence type="inferred from homology"/>
<evidence type="ECO:0000256" key="4">
    <source>
        <dbReference type="ARBA" id="ARBA00022614"/>
    </source>
</evidence>
<protein>
    <recommendedName>
        <fullName evidence="14">Leucine-rich repeat-containing N-terminal plant-type domain-containing protein</fullName>
    </recommendedName>
</protein>
<keyword evidence="4" id="KW-0433">Leucine-rich repeat</keyword>
<organism evidence="12 13">
    <name type="scientific">Brassica carinata</name>
    <name type="common">Ethiopian mustard</name>
    <name type="synonym">Abyssinian cabbage</name>
    <dbReference type="NCBI Taxonomy" id="52824"/>
    <lineage>
        <taxon>Eukaryota</taxon>
        <taxon>Viridiplantae</taxon>
        <taxon>Streptophyta</taxon>
        <taxon>Embryophyta</taxon>
        <taxon>Tracheophyta</taxon>
        <taxon>Spermatophyta</taxon>
        <taxon>Magnoliopsida</taxon>
        <taxon>eudicotyledons</taxon>
        <taxon>Gunneridae</taxon>
        <taxon>Pentapetalae</taxon>
        <taxon>rosids</taxon>
        <taxon>malvids</taxon>
        <taxon>Brassicales</taxon>
        <taxon>Brassicaceae</taxon>
        <taxon>Brassiceae</taxon>
        <taxon>Brassica</taxon>
    </lineage>
</organism>
<gene>
    <name evidence="12" type="ORF">Bca52824_022999</name>
</gene>
<evidence type="ECO:0000256" key="10">
    <source>
        <dbReference type="ARBA" id="ARBA00023170"/>
    </source>
</evidence>
<evidence type="ECO:0000256" key="2">
    <source>
        <dbReference type="ARBA" id="ARBA00009592"/>
    </source>
</evidence>
<dbReference type="Gene3D" id="3.80.10.10">
    <property type="entry name" value="Ribonuclease Inhibitor"/>
    <property type="match status" value="4"/>
</dbReference>
<dbReference type="PANTHER" id="PTHR48052:SF8">
    <property type="entry name" value="LRR RECEPTOR-LIKE SERINE_THREONINE-PROTEIN KINASE FLS2"/>
    <property type="match status" value="1"/>
</dbReference>
<keyword evidence="11" id="KW-0325">Glycoprotein</keyword>
<evidence type="ECO:0000256" key="1">
    <source>
        <dbReference type="ARBA" id="ARBA00004251"/>
    </source>
</evidence>
<accession>A0A8X8AV51</accession>